<dbReference type="RefSeq" id="WP_281000587.1">
    <property type="nucleotide sequence ID" value="NZ_CP069362.1"/>
</dbReference>
<gene>
    <name evidence="9" type="ORF">JRV97_04445</name>
</gene>
<dbReference type="InterPro" id="IPR002549">
    <property type="entry name" value="AI-2E-like"/>
</dbReference>
<feature type="transmembrane region" description="Helical" evidence="8">
    <location>
        <begin position="58"/>
        <end position="80"/>
    </location>
</feature>
<organism evidence="9 10">
    <name type="scientific">Marinitoga aeolica</name>
    <dbReference type="NCBI Taxonomy" id="2809031"/>
    <lineage>
        <taxon>Bacteria</taxon>
        <taxon>Thermotogati</taxon>
        <taxon>Thermotogota</taxon>
        <taxon>Thermotogae</taxon>
        <taxon>Petrotogales</taxon>
        <taxon>Petrotogaceae</taxon>
        <taxon>Marinitoga</taxon>
    </lineage>
</organism>
<dbReference type="Proteomes" id="UP001232493">
    <property type="component" value="Chromosome"/>
</dbReference>
<comment type="subcellular location">
    <subcellularLocation>
        <location evidence="1">Cell membrane</location>
        <topology evidence="1">Multi-pass membrane protein</topology>
    </subcellularLocation>
</comment>
<evidence type="ECO:0000256" key="7">
    <source>
        <dbReference type="ARBA" id="ARBA00023136"/>
    </source>
</evidence>
<evidence type="ECO:0000256" key="4">
    <source>
        <dbReference type="ARBA" id="ARBA00022475"/>
    </source>
</evidence>
<feature type="transmembrane region" description="Helical" evidence="8">
    <location>
        <begin position="282"/>
        <end position="311"/>
    </location>
</feature>
<evidence type="ECO:0000256" key="3">
    <source>
        <dbReference type="ARBA" id="ARBA00022448"/>
    </source>
</evidence>
<feature type="transmembrane region" description="Helical" evidence="8">
    <location>
        <begin position="5"/>
        <end position="22"/>
    </location>
</feature>
<comment type="similarity">
    <text evidence="2">Belongs to the autoinducer-2 exporter (AI-2E) (TC 2.A.86) family.</text>
</comment>
<evidence type="ECO:0000256" key="2">
    <source>
        <dbReference type="ARBA" id="ARBA00009773"/>
    </source>
</evidence>
<dbReference type="EMBL" id="CP069362">
    <property type="protein sequence ID" value="WGS65804.1"/>
    <property type="molecule type" value="Genomic_DNA"/>
</dbReference>
<keyword evidence="3" id="KW-0813">Transport</keyword>
<feature type="transmembrane region" description="Helical" evidence="8">
    <location>
        <begin position="225"/>
        <end position="243"/>
    </location>
</feature>
<keyword evidence="5 8" id="KW-0812">Transmembrane</keyword>
<evidence type="ECO:0000256" key="1">
    <source>
        <dbReference type="ARBA" id="ARBA00004651"/>
    </source>
</evidence>
<dbReference type="PANTHER" id="PTHR21716">
    <property type="entry name" value="TRANSMEMBRANE PROTEIN"/>
    <property type="match status" value="1"/>
</dbReference>
<feature type="transmembrane region" description="Helical" evidence="8">
    <location>
        <begin position="250"/>
        <end position="270"/>
    </location>
</feature>
<feature type="transmembrane region" description="Helical" evidence="8">
    <location>
        <begin position="191"/>
        <end position="219"/>
    </location>
</feature>
<sequence>MSKSLWFIISYLIGFLILLKIFPTIVGSLVIALFFTILIDVIASYLEKIKISRKITAPLAAVIFYGAIVYAFYSLIPITIEESTKAFEVLKGINFNSIPGKTGEIINTLLDTAGKYLNDLIIQLAGYLASNISNYITVALLLIVASGYMAIASKRLWLSIDKFFPNSEIKSTKKFLLKTYSDLRKFVSGQIITALFVGIITWFMALILGFPYAIFLGILAGITDFIPYLGVFITAFPLILLGFTNFELIGIIKALTILITANQIETWILAPRISGGKVNLNWFLILISMFIFGQTFGVVGVLITIPLLIIFKNIWGMYIIQYLKNI</sequence>
<keyword evidence="7 8" id="KW-0472">Membrane</keyword>
<dbReference type="Pfam" id="PF01594">
    <property type="entry name" value="AI-2E_transport"/>
    <property type="match status" value="1"/>
</dbReference>
<feature type="transmembrane region" description="Helical" evidence="8">
    <location>
        <begin position="28"/>
        <end position="46"/>
    </location>
</feature>
<evidence type="ECO:0000256" key="8">
    <source>
        <dbReference type="SAM" id="Phobius"/>
    </source>
</evidence>
<evidence type="ECO:0000256" key="5">
    <source>
        <dbReference type="ARBA" id="ARBA00022692"/>
    </source>
</evidence>
<protein>
    <submittedName>
        <fullName evidence="9">AI-2E family transporter</fullName>
    </submittedName>
</protein>
<proteinExistence type="inferred from homology"/>
<evidence type="ECO:0000313" key="9">
    <source>
        <dbReference type="EMBL" id="WGS65804.1"/>
    </source>
</evidence>
<accession>A0ABY8PT33</accession>
<feature type="transmembrane region" description="Helical" evidence="8">
    <location>
        <begin position="132"/>
        <end position="152"/>
    </location>
</feature>
<dbReference type="PANTHER" id="PTHR21716:SF53">
    <property type="entry name" value="PERMEASE PERM-RELATED"/>
    <property type="match status" value="1"/>
</dbReference>
<keyword evidence="10" id="KW-1185">Reference proteome</keyword>
<name>A0ABY8PT33_9BACT</name>
<evidence type="ECO:0000256" key="6">
    <source>
        <dbReference type="ARBA" id="ARBA00022989"/>
    </source>
</evidence>
<evidence type="ECO:0000313" key="10">
    <source>
        <dbReference type="Proteomes" id="UP001232493"/>
    </source>
</evidence>
<keyword evidence="4" id="KW-1003">Cell membrane</keyword>
<reference evidence="9 10" key="1">
    <citation type="submission" date="2021-02" db="EMBL/GenBank/DDBJ databases">
        <title>Characterization of Marinitoga sp. nov. str. BP5-C20A.</title>
        <authorList>
            <person name="Erauso G."/>
            <person name="Postec A."/>
        </authorList>
    </citation>
    <scope>NUCLEOTIDE SEQUENCE [LARGE SCALE GENOMIC DNA]</scope>
    <source>
        <strain evidence="9 10">BP5-C20A</strain>
    </source>
</reference>
<keyword evidence="6 8" id="KW-1133">Transmembrane helix</keyword>